<organism evidence="1 2">
    <name type="scientific">Dorcoceras hygrometricum</name>
    <dbReference type="NCBI Taxonomy" id="472368"/>
    <lineage>
        <taxon>Eukaryota</taxon>
        <taxon>Viridiplantae</taxon>
        <taxon>Streptophyta</taxon>
        <taxon>Embryophyta</taxon>
        <taxon>Tracheophyta</taxon>
        <taxon>Spermatophyta</taxon>
        <taxon>Magnoliopsida</taxon>
        <taxon>eudicotyledons</taxon>
        <taxon>Gunneridae</taxon>
        <taxon>Pentapetalae</taxon>
        <taxon>asterids</taxon>
        <taxon>lamiids</taxon>
        <taxon>Lamiales</taxon>
        <taxon>Gesneriaceae</taxon>
        <taxon>Didymocarpoideae</taxon>
        <taxon>Trichosporeae</taxon>
        <taxon>Loxocarpinae</taxon>
        <taxon>Dorcoceras</taxon>
    </lineage>
</organism>
<reference evidence="1 2" key="1">
    <citation type="journal article" date="2015" name="Proc. Natl. Acad. Sci. U.S.A.">
        <title>The resurrection genome of Boea hygrometrica: A blueprint for survival of dehydration.</title>
        <authorList>
            <person name="Xiao L."/>
            <person name="Yang G."/>
            <person name="Zhang L."/>
            <person name="Yang X."/>
            <person name="Zhao S."/>
            <person name="Ji Z."/>
            <person name="Zhou Q."/>
            <person name="Hu M."/>
            <person name="Wang Y."/>
            <person name="Chen M."/>
            <person name="Xu Y."/>
            <person name="Jin H."/>
            <person name="Xiao X."/>
            <person name="Hu G."/>
            <person name="Bao F."/>
            <person name="Hu Y."/>
            <person name="Wan P."/>
            <person name="Li L."/>
            <person name="Deng X."/>
            <person name="Kuang T."/>
            <person name="Xiang C."/>
            <person name="Zhu J.K."/>
            <person name="Oliver M.J."/>
            <person name="He Y."/>
        </authorList>
    </citation>
    <scope>NUCLEOTIDE SEQUENCE [LARGE SCALE GENOMIC DNA]</scope>
    <source>
        <strain evidence="2">cv. XS01</strain>
    </source>
</reference>
<protein>
    <submittedName>
        <fullName evidence="1">Leucine-rich repeat receptor-like serine/threonine-protein kinase</fullName>
    </submittedName>
</protein>
<sequence>MSRKEQRSDVAQGQTAQLRLPHAIYIYLITHEELARSRNLEQTHELTNPRLHIQPESTLQLTKPVLKRRLRQGTTLTLHGYQSERNDAAVQHALYHFTLPPPAIFDHDASRELAGLERGFQRYYSCRPNFGNREIKARVNSKIKGLGKISVERFLKTLRDVSRGPYIYTRSTDHGYSAPRPALASALYSARCTTQQGNPTSSRIQQLASEQITLLSDNSHNFYSSNRLQPKPVYALVRSRKGNSSRGTCSSLTVYDQDYDS</sequence>
<keyword evidence="1" id="KW-0808">Transferase</keyword>
<dbReference type="Proteomes" id="UP000250235">
    <property type="component" value="Unassembled WGS sequence"/>
</dbReference>
<dbReference type="EMBL" id="KQ996037">
    <property type="protein sequence ID" value="KZV45569.1"/>
    <property type="molecule type" value="Genomic_DNA"/>
</dbReference>
<dbReference type="AlphaFoldDB" id="A0A2Z7CLJ7"/>
<gene>
    <name evidence="1" type="ORF">F511_34493</name>
</gene>
<keyword evidence="2" id="KW-1185">Reference proteome</keyword>
<accession>A0A2Z7CLJ7</accession>
<keyword evidence="1" id="KW-0675">Receptor</keyword>
<evidence type="ECO:0000313" key="1">
    <source>
        <dbReference type="EMBL" id="KZV45569.1"/>
    </source>
</evidence>
<proteinExistence type="predicted"/>
<keyword evidence="1" id="KW-0418">Kinase</keyword>
<dbReference type="GO" id="GO:0016301">
    <property type="term" value="F:kinase activity"/>
    <property type="evidence" value="ECO:0007669"/>
    <property type="project" value="UniProtKB-KW"/>
</dbReference>
<name>A0A2Z7CLJ7_9LAMI</name>
<evidence type="ECO:0000313" key="2">
    <source>
        <dbReference type="Proteomes" id="UP000250235"/>
    </source>
</evidence>